<evidence type="ECO:0000313" key="5">
    <source>
        <dbReference type="Proteomes" id="UP000254263"/>
    </source>
</evidence>
<dbReference type="AlphaFoldDB" id="A0A379DG36"/>
<feature type="coiled-coil region" evidence="1">
    <location>
        <begin position="105"/>
        <end position="132"/>
    </location>
</feature>
<gene>
    <name evidence="4" type="ORF">NCTC13100_00416</name>
</gene>
<evidence type="ECO:0000313" key="4">
    <source>
        <dbReference type="EMBL" id="SUB77301.1"/>
    </source>
</evidence>
<dbReference type="RefSeq" id="WP_026215805.1">
    <property type="nucleotide sequence ID" value="NZ_UGTI01000001.1"/>
</dbReference>
<dbReference type="InterPro" id="IPR025381">
    <property type="entry name" value="DUF4296"/>
</dbReference>
<name>A0A379DG36_9PORP</name>
<accession>A0A379DG36</accession>
<evidence type="ECO:0000256" key="2">
    <source>
        <dbReference type="SAM" id="MobiDB-lite"/>
    </source>
</evidence>
<proteinExistence type="predicted"/>
<reference evidence="4 5" key="1">
    <citation type="submission" date="2018-06" db="EMBL/GenBank/DDBJ databases">
        <authorList>
            <consortium name="Pathogen Informatics"/>
            <person name="Doyle S."/>
        </authorList>
    </citation>
    <scope>NUCLEOTIDE SEQUENCE [LARGE SCALE GENOMIC DNA]</scope>
    <source>
        <strain evidence="4 5">NCTC13100</strain>
    </source>
</reference>
<feature type="region of interest" description="Disordered" evidence="2">
    <location>
        <begin position="275"/>
        <end position="312"/>
    </location>
</feature>
<dbReference type="PROSITE" id="PS51257">
    <property type="entry name" value="PROKAR_LIPOPROTEIN"/>
    <property type="match status" value="1"/>
</dbReference>
<organism evidence="4 5">
    <name type="scientific">Porphyromonas macacae</name>
    <dbReference type="NCBI Taxonomy" id="28115"/>
    <lineage>
        <taxon>Bacteria</taxon>
        <taxon>Pseudomonadati</taxon>
        <taxon>Bacteroidota</taxon>
        <taxon>Bacteroidia</taxon>
        <taxon>Bacteroidales</taxon>
        <taxon>Porphyromonadaceae</taxon>
        <taxon>Porphyromonas</taxon>
    </lineage>
</organism>
<dbReference type="Proteomes" id="UP000254263">
    <property type="component" value="Unassembled WGS sequence"/>
</dbReference>
<protein>
    <recommendedName>
        <fullName evidence="3">DUF4296 domain-containing protein</fullName>
    </recommendedName>
</protein>
<evidence type="ECO:0000256" key="1">
    <source>
        <dbReference type="SAM" id="Coils"/>
    </source>
</evidence>
<feature type="domain" description="DUF4296" evidence="3">
    <location>
        <begin position="33"/>
        <end position="112"/>
    </location>
</feature>
<evidence type="ECO:0000259" key="3">
    <source>
        <dbReference type="Pfam" id="PF14129"/>
    </source>
</evidence>
<keyword evidence="1" id="KW-0175">Coiled coil</keyword>
<dbReference type="Pfam" id="PF14129">
    <property type="entry name" value="DUF4296"/>
    <property type="match status" value="1"/>
</dbReference>
<dbReference type="EMBL" id="UGTI01000001">
    <property type="protein sequence ID" value="SUB77301.1"/>
    <property type="molecule type" value="Genomic_DNA"/>
</dbReference>
<sequence length="312" mass="36214">MRTVSVRSLFIISVLCLLNALFISGCKKRSWNKLSPKQTREVMMDLAITRSLIQSRGYELPDSTRQAIYDDLFARHGVTQRDYDSTLVWYTRYKIKSQVVYTQMVRDSLKQIEQLLAEREAEKTKSDNAIEQYDKDSVNFLKNVLLWFAPEHEQINHFAQLDLTTSPEPDTEFRLTTRIHGLSLKNKTDLKLNLIMDLDDSTSLSKEIRILRNGLFELSQTVPQDRKALRIKAFLRSNTYISGLDSVNRKIPDSAHRILVDSFAVVRYTPAVKENVKEKKTTKEGKEKFEKEAIDDRETEEKEKIADETSLE</sequence>